<keyword evidence="4" id="KW-1185">Reference proteome</keyword>
<dbReference type="NCBIfam" id="NF041824">
    <property type="entry name" value="daptide_HExxH"/>
    <property type="match status" value="1"/>
</dbReference>
<name>A0ABS6IBH0_9MICC</name>
<feature type="transmembrane region" description="Helical" evidence="2">
    <location>
        <begin position="242"/>
        <end position="262"/>
    </location>
</feature>
<feature type="transmembrane region" description="Helical" evidence="2">
    <location>
        <begin position="339"/>
        <end position="359"/>
    </location>
</feature>
<feature type="transmembrane region" description="Helical" evidence="2">
    <location>
        <begin position="214"/>
        <end position="230"/>
    </location>
</feature>
<keyword evidence="3" id="KW-0645">Protease</keyword>
<evidence type="ECO:0000256" key="2">
    <source>
        <dbReference type="SAM" id="Phobius"/>
    </source>
</evidence>
<feature type="transmembrane region" description="Helical" evidence="2">
    <location>
        <begin position="147"/>
        <end position="165"/>
    </location>
</feature>
<feature type="transmembrane region" description="Helical" evidence="2">
    <location>
        <begin position="274"/>
        <end position="294"/>
    </location>
</feature>
<comment type="caution">
    <text evidence="3">The sequence shown here is derived from an EMBL/GenBank/DDBJ whole genome shotgun (WGS) entry which is preliminary data.</text>
</comment>
<organism evidence="3 4">
    <name type="scientific">Paenarthrobacter aromaticivorans</name>
    <dbReference type="NCBI Taxonomy" id="2849150"/>
    <lineage>
        <taxon>Bacteria</taxon>
        <taxon>Bacillati</taxon>
        <taxon>Actinomycetota</taxon>
        <taxon>Actinomycetes</taxon>
        <taxon>Micrococcales</taxon>
        <taxon>Micrococcaceae</taxon>
        <taxon>Paenarthrobacter</taxon>
    </lineage>
</organism>
<gene>
    <name evidence="3" type="ORF">KSW38_19170</name>
</gene>
<protein>
    <submittedName>
        <fullName evidence="3">Zinc metalloprotease</fullName>
    </submittedName>
</protein>
<feature type="region of interest" description="Disordered" evidence="1">
    <location>
        <begin position="542"/>
        <end position="565"/>
    </location>
</feature>
<feature type="transmembrane region" description="Helical" evidence="2">
    <location>
        <begin position="177"/>
        <end position="194"/>
    </location>
</feature>
<feature type="transmembrane region" description="Helical" evidence="2">
    <location>
        <begin position="365"/>
        <end position="389"/>
    </location>
</feature>
<dbReference type="EMBL" id="JAHOPC010000014">
    <property type="protein sequence ID" value="MBU8868419.1"/>
    <property type="molecule type" value="Genomic_DNA"/>
</dbReference>
<dbReference type="InterPro" id="IPR049694">
    <property type="entry name" value="Daptide_HExxH"/>
</dbReference>
<dbReference type="GO" id="GO:0008237">
    <property type="term" value="F:metallopeptidase activity"/>
    <property type="evidence" value="ECO:0007669"/>
    <property type="project" value="UniProtKB-KW"/>
</dbReference>
<feature type="transmembrane region" description="Helical" evidence="2">
    <location>
        <begin position="410"/>
        <end position="429"/>
    </location>
</feature>
<dbReference type="Proteomes" id="UP000824166">
    <property type="component" value="Unassembled WGS sequence"/>
</dbReference>
<keyword evidence="2" id="KW-0472">Membrane</keyword>
<dbReference type="RefSeq" id="WP_216926536.1">
    <property type="nucleotide sequence ID" value="NZ_JAHOPC010000014.1"/>
</dbReference>
<keyword evidence="2" id="KW-0812">Transmembrane</keyword>
<feature type="transmembrane region" description="Helical" evidence="2">
    <location>
        <begin position="117"/>
        <end position="135"/>
    </location>
</feature>
<sequence length="565" mass="59862">MSGSRRVPAAAQWPVQLSPSASIDEPLHDGGPWIIALNNVPKARISADVAAVLRAVDGEKDPAQVAQFLGLPWTAADVMGIVRQLAHIGIFDDGAHELRAQGSGTQGRMDRRVQFRAPLTVQFTLFNPAPLLLLLRPAVAAMARPIAMVPLALLFLGGILGALAAGSSIWRVLATPLALEVYLAVAGAMFASTFLHELGHGMALTYFGGMPRRIGIMLFYLSPAFFCDVTDGWRLSSRRQRVVIALAGPLVHLGLGSSALAVQTLFPASWAKDAALLYGVICWAVAILNLFPFIKLDGYVALMSALDIPHLRQKSVKALADVVGSRLLGAQATFPGNGLLPWFGLASSVAGVGFMLVGFQRIVPVFLALGYAGHIVVFALLCLLVVMACRSIIQFFRVAAENGSPWWRRALATLLGSLAIGALLAVIPVNQVTIAGYTYADGQLLIVMPNDADDHSLETGDNVALQSQGMIIHENLGRASIGDHPPSSSMAPVDTLVPVALADTTLPVLAYASQVQENTSLPASGRAEVTSQRQTNLGEWLGQAVSRSPLWPGQPERGNSTGGHS</sequence>
<evidence type="ECO:0000313" key="3">
    <source>
        <dbReference type="EMBL" id="MBU8868419.1"/>
    </source>
</evidence>
<evidence type="ECO:0000313" key="4">
    <source>
        <dbReference type="Proteomes" id="UP000824166"/>
    </source>
</evidence>
<keyword evidence="3" id="KW-0378">Hydrolase</keyword>
<accession>A0ABS6IBH0</accession>
<reference evidence="3 4" key="1">
    <citation type="submission" date="2021-06" db="EMBL/GenBank/DDBJ databases">
        <authorList>
            <person name="Jeong J.W."/>
        </authorList>
    </citation>
    <scope>NUCLEOTIDE SEQUENCE [LARGE SCALE GENOMIC DNA]</scope>
    <source>
        <strain evidence="3 4">MMS21-TAE1-1</strain>
    </source>
</reference>
<keyword evidence="2" id="KW-1133">Transmembrane helix</keyword>
<keyword evidence="3" id="KW-0482">Metalloprotease</keyword>
<evidence type="ECO:0000256" key="1">
    <source>
        <dbReference type="SAM" id="MobiDB-lite"/>
    </source>
</evidence>
<proteinExistence type="predicted"/>